<accession>A0A7W6FV45</accession>
<proteinExistence type="predicted"/>
<dbReference type="EMBL" id="JACIDO010000006">
    <property type="protein sequence ID" value="MBB3936783.1"/>
    <property type="molecule type" value="Genomic_DNA"/>
</dbReference>
<dbReference type="RefSeq" id="WP_090962401.1">
    <property type="nucleotide sequence ID" value="NZ_CP181348.1"/>
</dbReference>
<organism evidence="1 2">
    <name type="scientific">Aureimonas phyllosphaerae</name>
    <dbReference type="NCBI Taxonomy" id="1166078"/>
    <lineage>
        <taxon>Bacteria</taxon>
        <taxon>Pseudomonadati</taxon>
        <taxon>Pseudomonadota</taxon>
        <taxon>Alphaproteobacteria</taxon>
        <taxon>Hyphomicrobiales</taxon>
        <taxon>Aurantimonadaceae</taxon>
        <taxon>Aureimonas</taxon>
    </lineage>
</organism>
<dbReference type="AlphaFoldDB" id="A0A7W6FV45"/>
<evidence type="ECO:0000313" key="2">
    <source>
        <dbReference type="Proteomes" id="UP000531216"/>
    </source>
</evidence>
<gene>
    <name evidence="1" type="ORF">GGR05_002948</name>
</gene>
<name>A0A7W6FV45_9HYPH</name>
<keyword evidence="2" id="KW-1185">Reference proteome</keyword>
<dbReference type="OrthoDB" id="7906527at2"/>
<reference evidence="1 2" key="1">
    <citation type="submission" date="2020-08" db="EMBL/GenBank/DDBJ databases">
        <title>Genomic Encyclopedia of Type Strains, Phase IV (KMG-IV): sequencing the most valuable type-strain genomes for metagenomic binning, comparative biology and taxonomic classification.</title>
        <authorList>
            <person name="Goeker M."/>
        </authorList>
    </citation>
    <scope>NUCLEOTIDE SEQUENCE [LARGE SCALE GENOMIC DNA]</scope>
    <source>
        <strain evidence="1 2">DSM 25024</strain>
    </source>
</reference>
<dbReference type="Proteomes" id="UP000531216">
    <property type="component" value="Unassembled WGS sequence"/>
</dbReference>
<evidence type="ECO:0000313" key="1">
    <source>
        <dbReference type="EMBL" id="MBB3936783.1"/>
    </source>
</evidence>
<comment type="caution">
    <text evidence="1">The sequence shown here is derived from an EMBL/GenBank/DDBJ whole genome shotgun (WGS) entry which is preliminary data.</text>
</comment>
<sequence>MKPDLLHALFHDLQAYGSVRLKKSKLLWMLGRVLETPTVWDMLMREWAEFGQTKPLYGFQHGDEITLAVQASEDIGARWTTRREPAQRPVPLLQHLEPAAA</sequence>
<protein>
    <submittedName>
        <fullName evidence="1">Uncharacterized protein</fullName>
    </submittedName>
</protein>